<evidence type="ECO:0000256" key="2">
    <source>
        <dbReference type="ARBA" id="ARBA00022741"/>
    </source>
</evidence>
<gene>
    <name evidence="7" type="ORF">KI387_013925</name>
</gene>
<dbReference type="Pfam" id="PF07714">
    <property type="entry name" value="PK_Tyr_Ser-Thr"/>
    <property type="match status" value="1"/>
</dbReference>
<dbReference type="Proteomes" id="UP000824469">
    <property type="component" value="Unassembled WGS sequence"/>
</dbReference>
<dbReference type="FunFam" id="3.30.200.20:FF:000177">
    <property type="entry name" value="Cysteine-rich receptor-like protein kinase 2"/>
    <property type="match status" value="1"/>
</dbReference>
<dbReference type="InterPro" id="IPR017441">
    <property type="entry name" value="Protein_kinase_ATP_BS"/>
</dbReference>
<feature type="domain" description="Protein kinase" evidence="6">
    <location>
        <begin position="65"/>
        <end position="151"/>
    </location>
</feature>
<dbReference type="Gene3D" id="3.30.200.20">
    <property type="entry name" value="Phosphorylase Kinase, domain 1"/>
    <property type="match status" value="1"/>
</dbReference>
<keyword evidence="2 5" id="KW-0547">Nucleotide-binding</keyword>
<dbReference type="InterPro" id="IPR001245">
    <property type="entry name" value="Ser-Thr/Tyr_kinase_cat_dom"/>
</dbReference>
<feature type="non-terminal residue" evidence="7">
    <location>
        <position position="151"/>
    </location>
</feature>
<evidence type="ECO:0000256" key="5">
    <source>
        <dbReference type="PROSITE-ProRule" id="PRU10141"/>
    </source>
</evidence>
<protein>
    <recommendedName>
        <fullName evidence="6">Protein kinase domain-containing protein</fullName>
    </recommendedName>
</protein>
<dbReference type="EMBL" id="JAHRHJ020000009">
    <property type="protein sequence ID" value="KAH9302342.1"/>
    <property type="molecule type" value="Genomic_DNA"/>
</dbReference>
<feature type="binding site" evidence="5">
    <location>
        <position position="94"/>
    </location>
    <ligand>
        <name>ATP</name>
        <dbReference type="ChEBI" id="CHEBI:30616"/>
    </ligand>
</feature>
<dbReference type="GO" id="GO:0004672">
    <property type="term" value="F:protein kinase activity"/>
    <property type="evidence" value="ECO:0007669"/>
    <property type="project" value="InterPro"/>
</dbReference>
<comment type="caution">
    <text evidence="7">The sequence shown here is derived from an EMBL/GenBank/DDBJ whole genome shotgun (WGS) entry which is preliminary data.</text>
</comment>
<evidence type="ECO:0000256" key="4">
    <source>
        <dbReference type="ARBA" id="ARBA00022840"/>
    </source>
</evidence>
<evidence type="ECO:0000256" key="1">
    <source>
        <dbReference type="ARBA" id="ARBA00022679"/>
    </source>
</evidence>
<evidence type="ECO:0000256" key="3">
    <source>
        <dbReference type="ARBA" id="ARBA00022777"/>
    </source>
</evidence>
<dbReference type="GO" id="GO:0005524">
    <property type="term" value="F:ATP binding"/>
    <property type="evidence" value="ECO:0007669"/>
    <property type="project" value="UniProtKB-UniRule"/>
</dbReference>
<feature type="non-terminal residue" evidence="7">
    <location>
        <position position="1"/>
    </location>
</feature>
<dbReference type="AlphaFoldDB" id="A0AA38CM58"/>
<proteinExistence type="predicted"/>
<dbReference type="InterPro" id="IPR000719">
    <property type="entry name" value="Prot_kinase_dom"/>
</dbReference>
<keyword evidence="4 5" id="KW-0067">ATP-binding</keyword>
<dbReference type="PROSITE" id="PS50011">
    <property type="entry name" value="PROTEIN_KINASE_DOM"/>
    <property type="match status" value="1"/>
</dbReference>
<dbReference type="PROSITE" id="PS00107">
    <property type="entry name" value="PROTEIN_KINASE_ATP"/>
    <property type="match status" value="1"/>
</dbReference>
<dbReference type="PANTHER" id="PTHR47973">
    <property type="entry name" value="CYSTEINE-RICH RECEPTOR-LIKE PROTEIN KINASE 3"/>
    <property type="match status" value="1"/>
</dbReference>
<keyword evidence="1" id="KW-0808">Transferase</keyword>
<accession>A0AA38CM58</accession>
<keyword evidence="3" id="KW-0418">Kinase</keyword>
<evidence type="ECO:0000313" key="7">
    <source>
        <dbReference type="EMBL" id="KAH9302342.1"/>
    </source>
</evidence>
<name>A0AA38CM58_TAXCH</name>
<organism evidence="7 8">
    <name type="scientific">Taxus chinensis</name>
    <name type="common">Chinese yew</name>
    <name type="synonym">Taxus wallichiana var. chinensis</name>
    <dbReference type="NCBI Taxonomy" id="29808"/>
    <lineage>
        <taxon>Eukaryota</taxon>
        <taxon>Viridiplantae</taxon>
        <taxon>Streptophyta</taxon>
        <taxon>Embryophyta</taxon>
        <taxon>Tracheophyta</taxon>
        <taxon>Spermatophyta</taxon>
        <taxon>Pinopsida</taxon>
        <taxon>Pinidae</taxon>
        <taxon>Conifers II</taxon>
        <taxon>Cupressales</taxon>
        <taxon>Taxaceae</taxon>
        <taxon>Taxus</taxon>
    </lineage>
</organism>
<evidence type="ECO:0000313" key="8">
    <source>
        <dbReference type="Proteomes" id="UP000824469"/>
    </source>
</evidence>
<evidence type="ECO:0000259" key="6">
    <source>
        <dbReference type="PROSITE" id="PS50011"/>
    </source>
</evidence>
<dbReference type="SUPFAM" id="SSF56112">
    <property type="entry name" value="Protein kinase-like (PK-like)"/>
    <property type="match status" value="1"/>
</dbReference>
<dbReference type="InterPro" id="IPR052059">
    <property type="entry name" value="CR_Ser/Thr_kinase"/>
</dbReference>
<dbReference type="OMA" id="AMSNITH"/>
<reference evidence="7 8" key="1">
    <citation type="journal article" date="2021" name="Nat. Plants">
        <title>The Taxus genome provides insights into paclitaxel biosynthesis.</title>
        <authorList>
            <person name="Xiong X."/>
            <person name="Gou J."/>
            <person name="Liao Q."/>
            <person name="Li Y."/>
            <person name="Zhou Q."/>
            <person name="Bi G."/>
            <person name="Li C."/>
            <person name="Du R."/>
            <person name="Wang X."/>
            <person name="Sun T."/>
            <person name="Guo L."/>
            <person name="Liang H."/>
            <person name="Lu P."/>
            <person name="Wu Y."/>
            <person name="Zhang Z."/>
            <person name="Ro D.K."/>
            <person name="Shang Y."/>
            <person name="Huang S."/>
            <person name="Yan J."/>
        </authorList>
    </citation>
    <scope>NUCLEOTIDE SEQUENCE [LARGE SCALE GENOMIC DNA]</scope>
    <source>
        <strain evidence="7">Ta-2019</strain>
    </source>
</reference>
<keyword evidence="8" id="KW-1185">Reference proteome</keyword>
<dbReference type="InterPro" id="IPR011009">
    <property type="entry name" value="Kinase-like_dom_sf"/>
</dbReference>
<sequence>PDKYFSFRRYLEIYVMGMFMWMKSRRTITRRIVSISCKGREGFDCIKKQIRIYPYHVLKHATKNFHPSCKLGQGGFGEVFKGVLPDGTEVAVKKLSAKSVQGEHEFFSEIAFISNVQHQNLVVLKGWCVKKKERLLVYEFLENRSLFQALL</sequence>